<feature type="transmembrane region" description="Helical" evidence="1">
    <location>
        <begin position="489"/>
        <end position="509"/>
    </location>
</feature>
<name>A0ABP1S070_9HEXA</name>
<proteinExistence type="predicted"/>
<comment type="caution">
    <text evidence="3">The sequence shown here is derived from an EMBL/GenBank/DDBJ whole genome shotgun (WGS) entry which is preliminary data.</text>
</comment>
<evidence type="ECO:0000313" key="4">
    <source>
        <dbReference type="Proteomes" id="UP001642540"/>
    </source>
</evidence>
<sequence>MTYMYIFVIHLCIVLVRFESVEGLGKNIILKTETGSLESLIKTTLAYSNLDSDLKTIHESGQLKPFLDATPQHKFAPLNNFFEYLSKFAKCFVHLTNFQNVDIEPTEFPIVIHHHIPALLTVTNEQDKRYDEALGWIPTGYNCTGVSLETYSCPFSTLVEHDTGICLNFNPHKFFMRARPWNCELNVALYPPLYVFSGSPGLVATTLEFDLKYPRLWNRQTGKDVHRQYHSTIRTKVFNAWIIDSMYENQWTTKHFSGWKIERDVFHPLIILSHDVHFLMETRRTQNQQSWSAEITNVKIPLFCNTIIHFGWGPCSTVPRGYISFQEWHAMDLEGLYDTLDFEWNKEWKISADAGSSVLWEMGIVKHLLMCENYIEHNGYWVNLPFTSTKDRIVHALIYVLQSLMGNSTYRMDFKRRLCTNGKWLKLTNSYDFEYDLNPTTSTLEITTKRTLIDDSILFHVQYPHFALRFVSCGLPQESGLQFMELVNIFDFCVWLCLLILLMGLSLLVQGNKSNSTNQVDWRRMTFHNFKEFFTNLFPFIKALLEQGDKYLASSKGRKSLLIRGSFIAIALVLSNAYKGQNVYNLVSSRKLVPYHYFKQLIQDNFTIYSEIINPSISIPMLISGNLSGMNITRHSLFLHEYNRDYFELTYESYLIVSLQTEIKSIYNDMEEKIEEGKVYMHEQLEQNEILVKHSEMLPTTIDTIQEVREEFFPPYFNATMFASRARDLHQQVNIAKPNTWNRSKTT</sequence>
<feature type="signal peptide" evidence="2">
    <location>
        <begin position="1"/>
        <end position="23"/>
    </location>
</feature>
<feature type="chain" id="PRO_5047519561" evidence="2">
    <location>
        <begin position="24"/>
        <end position="747"/>
    </location>
</feature>
<keyword evidence="1" id="KW-0472">Membrane</keyword>
<evidence type="ECO:0000313" key="3">
    <source>
        <dbReference type="EMBL" id="CAL8139975.1"/>
    </source>
</evidence>
<reference evidence="3 4" key="1">
    <citation type="submission" date="2024-08" db="EMBL/GenBank/DDBJ databases">
        <authorList>
            <person name="Cucini C."/>
            <person name="Frati F."/>
        </authorList>
    </citation>
    <scope>NUCLEOTIDE SEQUENCE [LARGE SCALE GENOMIC DNA]</scope>
</reference>
<keyword evidence="4" id="KW-1185">Reference proteome</keyword>
<dbReference type="EMBL" id="CAXLJM020000133">
    <property type="protein sequence ID" value="CAL8139975.1"/>
    <property type="molecule type" value="Genomic_DNA"/>
</dbReference>
<keyword evidence="1" id="KW-1133">Transmembrane helix</keyword>
<accession>A0ABP1S070</accession>
<keyword evidence="1" id="KW-0812">Transmembrane</keyword>
<evidence type="ECO:0000256" key="1">
    <source>
        <dbReference type="SAM" id="Phobius"/>
    </source>
</evidence>
<keyword evidence="2" id="KW-0732">Signal</keyword>
<gene>
    <name evidence="3" type="ORF">ODALV1_LOCUS28081</name>
</gene>
<organism evidence="3 4">
    <name type="scientific">Orchesella dallaii</name>
    <dbReference type="NCBI Taxonomy" id="48710"/>
    <lineage>
        <taxon>Eukaryota</taxon>
        <taxon>Metazoa</taxon>
        <taxon>Ecdysozoa</taxon>
        <taxon>Arthropoda</taxon>
        <taxon>Hexapoda</taxon>
        <taxon>Collembola</taxon>
        <taxon>Entomobryomorpha</taxon>
        <taxon>Entomobryoidea</taxon>
        <taxon>Orchesellidae</taxon>
        <taxon>Orchesellinae</taxon>
        <taxon>Orchesella</taxon>
    </lineage>
</organism>
<protein>
    <submittedName>
        <fullName evidence="3">Uncharacterized protein</fullName>
    </submittedName>
</protein>
<dbReference type="Proteomes" id="UP001642540">
    <property type="component" value="Unassembled WGS sequence"/>
</dbReference>
<evidence type="ECO:0000256" key="2">
    <source>
        <dbReference type="SAM" id="SignalP"/>
    </source>
</evidence>